<dbReference type="SUPFAM" id="SSF52540">
    <property type="entry name" value="P-loop containing nucleoside triphosphate hydrolases"/>
    <property type="match status" value="1"/>
</dbReference>
<dbReference type="InterPro" id="IPR001806">
    <property type="entry name" value="Small_GTPase"/>
</dbReference>
<dbReference type="GO" id="GO:0003924">
    <property type="term" value="F:GTPase activity"/>
    <property type="evidence" value="ECO:0007669"/>
    <property type="project" value="InterPro"/>
</dbReference>
<dbReference type="InterPro" id="IPR027417">
    <property type="entry name" value="P-loop_NTPase"/>
</dbReference>
<comment type="caution">
    <text evidence="1">The sequence shown here is derived from an EMBL/GenBank/DDBJ whole genome shotgun (WGS) entry which is preliminary data.</text>
</comment>
<proteinExistence type="predicted"/>
<reference evidence="1" key="1">
    <citation type="submission" date="2021-02" db="EMBL/GenBank/DDBJ databases">
        <authorList>
            <person name="Nowell W R."/>
        </authorList>
    </citation>
    <scope>NUCLEOTIDE SEQUENCE</scope>
</reference>
<evidence type="ECO:0000313" key="2">
    <source>
        <dbReference type="Proteomes" id="UP000681720"/>
    </source>
</evidence>
<name>A0A8S2XAG5_9BILA</name>
<evidence type="ECO:0000313" key="1">
    <source>
        <dbReference type="EMBL" id="CAF4484855.1"/>
    </source>
</evidence>
<evidence type="ECO:0008006" key="3">
    <source>
        <dbReference type="Google" id="ProtNLM"/>
    </source>
</evidence>
<gene>
    <name evidence="1" type="ORF">GIL414_LOCUS33981</name>
</gene>
<accession>A0A8S2XAG5</accession>
<dbReference type="Gene3D" id="3.40.50.300">
    <property type="entry name" value="P-loop containing nucleotide triphosphate hydrolases"/>
    <property type="match status" value="1"/>
</dbReference>
<sequence length="46" mass="5399">KMYSWDNAQVVLVGNKCDLEHDRAVTQDRGQRLAEQLVVRFFLFVC</sequence>
<protein>
    <recommendedName>
        <fullName evidence="3">Small monomeric GTPase</fullName>
    </recommendedName>
</protein>
<dbReference type="Proteomes" id="UP000681720">
    <property type="component" value="Unassembled WGS sequence"/>
</dbReference>
<dbReference type="EMBL" id="CAJOBJ010077127">
    <property type="protein sequence ID" value="CAF4484855.1"/>
    <property type="molecule type" value="Genomic_DNA"/>
</dbReference>
<organism evidence="1 2">
    <name type="scientific">Rotaria magnacalcarata</name>
    <dbReference type="NCBI Taxonomy" id="392030"/>
    <lineage>
        <taxon>Eukaryota</taxon>
        <taxon>Metazoa</taxon>
        <taxon>Spiralia</taxon>
        <taxon>Gnathifera</taxon>
        <taxon>Rotifera</taxon>
        <taxon>Eurotatoria</taxon>
        <taxon>Bdelloidea</taxon>
        <taxon>Philodinida</taxon>
        <taxon>Philodinidae</taxon>
        <taxon>Rotaria</taxon>
    </lineage>
</organism>
<dbReference type="GO" id="GO:0005525">
    <property type="term" value="F:GTP binding"/>
    <property type="evidence" value="ECO:0007669"/>
    <property type="project" value="InterPro"/>
</dbReference>
<feature type="non-terminal residue" evidence="1">
    <location>
        <position position="1"/>
    </location>
</feature>
<dbReference type="AlphaFoldDB" id="A0A8S2XAG5"/>
<dbReference type="Pfam" id="PF00071">
    <property type="entry name" value="Ras"/>
    <property type="match status" value="1"/>
</dbReference>